<evidence type="ECO:0000313" key="4">
    <source>
        <dbReference type="Proteomes" id="UP000826271"/>
    </source>
</evidence>
<gene>
    <name evidence="3" type="ORF">BUALT_Bualt05G0031300</name>
</gene>
<keyword evidence="2" id="KW-0812">Transmembrane</keyword>
<proteinExistence type="predicted"/>
<keyword evidence="2" id="KW-1133">Transmembrane helix</keyword>
<name>A0AAV6XI23_9LAMI</name>
<keyword evidence="4" id="KW-1185">Reference proteome</keyword>
<accession>A0AAV6XI23</accession>
<feature type="transmembrane region" description="Helical" evidence="2">
    <location>
        <begin position="64"/>
        <end position="87"/>
    </location>
</feature>
<dbReference type="EMBL" id="WHWC01000005">
    <property type="protein sequence ID" value="KAG8382003.1"/>
    <property type="molecule type" value="Genomic_DNA"/>
</dbReference>
<evidence type="ECO:0008006" key="5">
    <source>
        <dbReference type="Google" id="ProtNLM"/>
    </source>
</evidence>
<dbReference type="Proteomes" id="UP000826271">
    <property type="component" value="Unassembled WGS sequence"/>
</dbReference>
<evidence type="ECO:0000256" key="1">
    <source>
        <dbReference type="SAM" id="Coils"/>
    </source>
</evidence>
<feature type="transmembrane region" description="Helical" evidence="2">
    <location>
        <begin position="38"/>
        <end position="57"/>
    </location>
</feature>
<protein>
    <recommendedName>
        <fullName evidence="5">ATP synthase F0 subunit 6</fullName>
    </recommendedName>
</protein>
<evidence type="ECO:0000256" key="2">
    <source>
        <dbReference type="SAM" id="Phobius"/>
    </source>
</evidence>
<feature type="coiled-coil region" evidence="1">
    <location>
        <begin position="138"/>
        <end position="165"/>
    </location>
</feature>
<organism evidence="3 4">
    <name type="scientific">Buddleja alternifolia</name>
    <dbReference type="NCBI Taxonomy" id="168488"/>
    <lineage>
        <taxon>Eukaryota</taxon>
        <taxon>Viridiplantae</taxon>
        <taxon>Streptophyta</taxon>
        <taxon>Embryophyta</taxon>
        <taxon>Tracheophyta</taxon>
        <taxon>Spermatophyta</taxon>
        <taxon>Magnoliopsida</taxon>
        <taxon>eudicotyledons</taxon>
        <taxon>Gunneridae</taxon>
        <taxon>Pentapetalae</taxon>
        <taxon>asterids</taxon>
        <taxon>lamiids</taxon>
        <taxon>Lamiales</taxon>
        <taxon>Scrophulariaceae</taxon>
        <taxon>Buddlejeae</taxon>
        <taxon>Buddleja</taxon>
    </lineage>
</organism>
<dbReference type="AlphaFoldDB" id="A0AAV6XI23"/>
<reference evidence="3" key="1">
    <citation type="submission" date="2019-10" db="EMBL/GenBank/DDBJ databases">
        <authorList>
            <person name="Zhang R."/>
            <person name="Pan Y."/>
            <person name="Wang J."/>
            <person name="Ma R."/>
            <person name="Yu S."/>
        </authorList>
    </citation>
    <scope>NUCLEOTIDE SEQUENCE</scope>
    <source>
        <strain evidence="3">LA-IB0</strain>
        <tissue evidence="3">Leaf</tissue>
    </source>
</reference>
<keyword evidence="1" id="KW-0175">Coiled coil</keyword>
<feature type="transmembrane region" description="Helical" evidence="2">
    <location>
        <begin position="93"/>
        <end position="114"/>
    </location>
</feature>
<sequence>MAHFDLRYVLLIVINIVKSAITKWDPFDVLGDLTWTKFWFVTILLFIFSFLSIRVPIDPQNSTILYINVQLQNFSSSLAASFLASLFSPQILFWYIYPVILVLFSFSTCISSMLNNFVVWMQIVLSNVPGVNLFITTTSNFEGNIESQEAEIQELDGEDLELQELDGEDLEEGMAQG</sequence>
<comment type="caution">
    <text evidence="3">The sequence shown here is derived from an EMBL/GenBank/DDBJ whole genome shotgun (WGS) entry which is preliminary data.</text>
</comment>
<keyword evidence="2" id="KW-0472">Membrane</keyword>
<evidence type="ECO:0000313" key="3">
    <source>
        <dbReference type="EMBL" id="KAG8382003.1"/>
    </source>
</evidence>